<proteinExistence type="predicted"/>
<dbReference type="InterPro" id="IPR020471">
    <property type="entry name" value="AKR"/>
</dbReference>
<evidence type="ECO:0000313" key="3">
    <source>
        <dbReference type="Proteomes" id="UP000540989"/>
    </source>
</evidence>
<dbReference type="InterPro" id="IPR036812">
    <property type="entry name" value="NAD(P)_OxRdtase_dom_sf"/>
</dbReference>
<reference evidence="2 3" key="1">
    <citation type="submission" date="2020-08" db="EMBL/GenBank/DDBJ databases">
        <title>Genomic Encyclopedia of Type Strains, Phase IV (KMG-V): Genome sequencing to study the core and pangenomes of soil and plant-associated prokaryotes.</title>
        <authorList>
            <person name="Whitman W."/>
        </authorList>
    </citation>
    <scope>NUCLEOTIDE SEQUENCE [LARGE SCALE GENOMIC DNA]</scope>
    <source>
        <strain evidence="2 3">M8UP14</strain>
    </source>
</reference>
<dbReference type="CDD" id="cd19163">
    <property type="entry name" value="AKR_galDH"/>
    <property type="match status" value="1"/>
</dbReference>
<organism evidence="2 3">
    <name type="scientific">Granulicella aggregans</name>
    <dbReference type="NCBI Taxonomy" id="474949"/>
    <lineage>
        <taxon>Bacteria</taxon>
        <taxon>Pseudomonadati</taxon>
        <taxon>Acidobacteriota</taxon>
        <taxon>Terriglobia</taxon>
        <taxon>Terriglobales</taxon>
        <taxon>Acidobacteriaceae</taxon>
        <taxon>Granulicella</taxon>
    </lineage>
</organism>
<dbReference type="SUPFAM" id="SSF51430">
    <property type="entry name" value="NAD(P)-linked oxidoreductase"/>
    <property type="match status" value="1"/>
</dbReference>
<dbReference type="EC" id="1.1.1.316" evidence="2"/>
<accession>A0A7W7ZIU6</accession>
<dbReference type="GO" id="GO:0010349">
    <property type="term" value="F:L-galactose dehydrogenase activity"/>
    <property type="evidence" value="ECO:0007669"/>
    <property type="project" value="UniProtKB-EC"/>
</dbReference>
<dbReference type="AlphaFoldDB" id="A0A7W7ZIU6"/>
<comment type="caution">
    <text evidence="2">The sequence shown here is derived from an EMBL/GenBank/DDBJ whole genome shotgun (WGS) entry which is preliminary data.</text>
</comment>
<dbReference type="PANTHER" id="PTHR42686">
    <property type="entry name" value="GH17980P-RELATED"/>
    <property type="match status" value="1"/>
</dbReference>
<sequence length="310" mass="33359">MKYRKLGSTGCEVSILGFGTSPFGDVYGRTSTAQIQRAVDAAIDLGVNFFDTSPYYGLTLAEERLGNALQGNRNKILLATKCGRYGMSEFDFSRASIRASVEASLRRLRTDHVDLLQAHDIEFGHESQIVEETLPAMRELQAEGKTRFIGITAYPVKLLRRVAEAAPVDTILSYCRYSLRNTDMEDVLAPLAKHTATGLINASPLMMGLLTRSGVPAWHPASPELKEAGRRADAAAESEGGDLATLALQFAVTPTFAASTLIGMATAEEVERNVRAISGAANSDVLRTVRAVIGNGFATTWVSGLAENAD</sequence>
<evidence type="ECO:0000313" key="2">
    <source>
        <dbReference type="EMBL" id="MBB5060696.1"/>
    </source>
</evidence>
<gene>
    <name evidence="2" type="ORF">HDF16_005432</name>
</gene>
<name>A0A7W7ZIU6_9BACT</name>
<dbReference type="InterPro" id="IPR023210">
    <property type="entry name" value="NADP_OxRdtase_dom"/>
</dbReference>
<dbReference type="Proteomes" id="UP000540989">
    <property type="component" value="Unassembled WGS sequence"/>
</dbReference>
<feature type="domain" description="NADP-dependent oxidoreductase" evidence="1">
    <location>
        <begin position="16"/>
        <end position="291"/>
    </location>
</feature>
<keyword evidence="2" id="KW-0560">Oxidoreductase</keyword>
<dbReference type="RefSeq" id="WP_184223134.1">
    <property type="nucleotide sequence ID" value="NZ_JACHIP010000017.1"/>
</dbReference>
<dbReference type="InterPro" id="IPR044479">
    <property type="entry name" value="LGALDH-like"/>
</dbReference>
<dbReference type="EMBL" id="JACHIP010000017">
    <property type="protein sequence ID" value="MBB5060696.1"/>
    <property type="molecule type" value="Genomic_DNA"/>
</dbReference>
<dbReference type="Pfam" id="PF00248">
    <property type="entry name" value="Aldo_ket_red"/>
    <property type="match status" value="1"/>
</dbReference>
<evidence type="ECO:0000259" key="1">
    <source>
        <dbReference type="Pfam" id="PF00248"/>
    </source>
</evidence>
<dbReference type="PANTHER" id="PTHR42686:SF1">
    <property type="entry name" value="GH17980P-RELATED"/>
    <property type="match status" value="1"/>
</dbReference>
<dbReference type="GO" id="GO:0005829">
    <property type="term" value="C:cytosol"/>
    <property type="evidence" value="ECO:0007669"/>
    <property type="project" value="TreeGrafter"/>
</dbReference>
<keyword evidence="3" id="KW-1185">Reference proteome</keyword>
<dbReference type="Gene3D" id="3.20.20.100">
    <property type="entry name" value="NADP-dependent oxidoreductase domain"/>
    <property type="match status" value="1"/>
</dbReference>
<protein>
    <submittedName>
        <fullName evidence="2">L-galactose dehydrogenase</fullName>
        <ecNumber evidence="2">1.1.1.316</ecNumber>
    </submittedName>
</protein>